<evidence type="ECO:0000259" key="1">
    <source>
        <dbReference type="Pfam" id="PF18739"/>
    </source>
</evidence>
<evidence type="ECO:0000313" key="3">
    <source>
        <dbReference type="EMBL" id="MCH7322913.1"/>
    </source>
</evidence>
<evidence type="ECO:0000259" key="2">
    <source>
        <dbReference type="Pfam" id="PF18862"/>
    </source>
</evidence>
<evidence type="ECO:0008006" key="5">
    <source>
        <dbReference type="Google" id="ProtNLM"/>
    </source>
</evidence>
<dbReference type="InterPro" id="IPR041229">
    <property type="entry name" value="HEPN_Apea"/>
</dbReference>
<accession>A0ABS9UG35</accession>
<dbReference type="Proteomes" id="UP001316087">
    <property type="component" value="Unassembled WGS sequence"/>
</dbReference>
<evidence type="ECO:0000313" key="4">
    <source>
        <dbReference type="Proteomes" id="UP001316087"/>
    </source>
</evidence>
<dbReference type="InterPro" id="IPR041223">
    <property type="entry name" value="ApeA_NTD"/>
</dbReference>
<dbReference type="EMBL" id="JAKZFC010000005">
    <property type="protein sequence ID" value="MCH7322913.1"/>
    <property type="molecule type" value="Genomic_DNA"/>
</dbReference>
<sequence length="450" mass="53290">MSGAEAMKHRINDEFQIKGYWRFPNSKEEVSGILFYTHERITLELIGCIDEDDFFLPFGIKHDTIFGFSDKGEKFSLFNVQLIESPFSAPGFTTQTFYVNEFIVGGHFEKKNDITLNSMVIFPTYLAEWINRNHYKKSFERSNGGNYLKSIEWEDAENFKVNIQGLDFLIEEVDNPKITTSPQTINWKNETCLRITPNKNQNIEWYRQIINSVRILLTTLINKPVYDTSIIYYGDFDTTWNENESKIRHRYMHFRTLRKMNIEENFKPEKSLIKFDDIEDNIDVILNNWFSFRKNYKVVLELYSEEFYKPMYVNSSFLSYVQALEIYHRIKSESNGKKINLRTRLKELLESLGEASKLFLIGENDECEKFIAQLVDTRNFLTHYEKGSKKNIIEDTHDLFNTIMMLKGLLNFLIIREMGIDEAIITKRLKENTALNWYILKVRENLKIKG</sequence>
<comment type="caution">
    <text evidence="3">The sequence shown here is derived from an EMBL/GenBank/DDBJ whole genome shotgun (WGS) entry which is preliminary data.</text>
</comment>
<dbReference type="RefSeq" id="WP_241370061.1">
    <property type="nucleotide sequence ID" value="NZ_JAKZFC010000005.1"/>
</dbReference>
<keyword evidence="4" id="KW-1185">Reference proteome</keyword>
<dbReference type="Pfam" id="PF18862">
    <property type="entry name" value="ApeA_NTD1"/>
    <property type="match status" value="1"/>
</dbReference>
<feature type="domain" description="ApeA N-terminal" evidence="2">
    <location>
        <begin position="17"/>
        <end position="289"/>
    </location>
</feature>
<feature type="domain" description="Apea-like HEPN" evidence="1">
    <location>
        <begin position="318"/>
        <end position="422"/>
    </location>
</feature>
<reference evidence="3 4" key="1">
    <citation type="submission" date="2022-03" db="EMBL/GenBank/DDBJ databases">
        <authorList>
            <person name="Jo J.-H."/>
            <person name="Im W.-T."/>
        </authorList>
    </citation>
    <scope>NUCLEOTIDE SEQUENCE [LARGE SCALE GENOMIC DNA]</scope>
    <source>
        <strain evidence="3 4">MA9</strain>
    </source>
</reference>
<gene>
    <name evidence="3" type="ORF">LZ480_13610</name>
</gene>
<protein>
    <recommendedName>
        <fullName evidence="5">ApeA N-terminal domain-containing protein</fullName>
    </recommendedName>
</protein>
<proteinExistence type="predicted"/>
<organism evidence="3 4">
    <name type="scientific">Solibacillus palustris</name>
    <dbReference type="NCBI Taxonomy" id="2908203"/>
    <lineage>
        <taxon>Bacteria</taxon>
        <taxon>Bacillati</taxon>
        <taxon>Bacillota</taxon>
        <taxon>Bacilli</taxon>
        <taxon>Bacillales</taxon>
        <taxon>Caryophanaceae</taxon>
        <taxon>Solibacillus</taxon>
    </lineage>
</organism>
<dbReference type="Pfam" id="PF18739">
    <property type="entry name" value="HEPN_Apea"/>
    <property type="match status" value="1"/>
</dbReference>
<name>A0ABS9UG35_9BACL</name>